<reference evidence="2" key="1">
    <citation type="submission" date="2016-10" db="EMBL/GenBank/DDBJ databases">
        <authorList>
            <person name="Varghese N."/>
            <person name="Submissions S."/>
        </authorList>
    </citation>
    <scope>NUCLEOTIDE SEQUENCE [LARGE SCALE GENOMIC DNA]</scope>
    <source>
        <strain evidence="2">DSM 19110</strain>
    </source>
</reference>
<dbReference type="EMBL" id="FNGY01000021">
    <property type="protein sequence ID" value="SDO76954.1"/>
    <property type="molecule type" value="Genomic_DNA"/>
</dbReference>
<evidence type="ECO:0000313" key="1">
    <source>
        <dbReference type="EMBL" id="SDO76954.1"/>
    </source>
</evidence>
<dbReference type="Gene3D" id="1.20.120.450">
    <property type="entry name" value="dinb family like domain"/>
    <property type="match status" value="1"/>
</dbReference>
<dbReference type="SUPFAM" id="SSF109854">
    <property type="entry name" value="DinB/YfiT-like putative metalloenzymes"/>
    <property type="match status" value="1"/>
</dbReference>
<sequence>MQRLTRKGAKGALLDVYEDAIVALQKSIEDLSDEDLVTVVLPDEEDCKSIQTILTHVVSSSYSYAVYIHELKGRKYTRPEERLHTNASDYVQDLKDAFAFNLRVFVEVDDSELEEFDTSGKIMTGWEQLYDIEQLTEHAIVHILRHHRQIEKFKFLLNRPGQ</sequence>
<gene>
    <name evidence="1" type="ORF">SAMN05421820_12126</name>
</gene>
<dbReference type="AlphaFoldDB" id="A0A1H0M973"/>
<organism evidence="1 2">
    <name type="scientific">Pedobacter steynii</name>
    <dbReference type="NCBI Taxonomy" id="430522"/>
    <lineage>
        <taxon>Bacteria</taxon>
        <taxon>Pseudomonadati</taxon>
        <taxon>Bacteroidota</taxon>
        <taxon>Sphingobacteriia</taxon>
        <taxon>Sphingobacteriales</taxon>
        <taxon>Sphingobacteriaceae</taxon>
        <taxon>Pedobacter</taxon>
    </lineage>
</organism>
<evidence type="ECO:0000313" key="2">
    <source>
        <dbReference type="Proteomes" id="UP000183200"/>
    </source>
</evidence>
<keyword evidence="2" id="KW-1185">Reference proteome</keyword>
<accession>A0A1H0M973</accession>
<dbReference type="RefSeq" id="WP_074613095.1">
    <property type="nucleotide sequence ID" value="NZ_FNGY01000021.1"/>
</dbReference>
<proteinExistence type="predicted"/>
<dbReference type="Proteomes" id="UP000183200">
    <property type="component" value="Unassembled WGS sequence"/>
</dbReference>
<name>A0A1H0M973_9SPHI</name>
<dbReference type="InterPro" id="IPR034660">
    <property type="entry name" value="DinB/YfiT-like"/>
</dbReference>
<protein>
    <submittedName>
        <fullName evidence="1">DinB superfamily protein</fullName>
    </submittedName>
</protein>
<dbReference type="OrthoDB" id="982141at2"/>